<proteinExistence type="predicted"/>
<sequence>MSEESPWAPRPAPTDASDADEPATDGPVTDGAGADGLAAGRSGADATMLLGLAVVLGALAGICALLGGHFVLGALRLAAGILAGAAVGAGVLALLGLRRGRAADGVEAIDRDEAIDGDDAAEAPAASGARTSRGPLLLAGALAAAVALALTVPSVLATRIAPLNEVASVRLAALEDGDVVHAVPGTDGPLLLRRADGSAQLVDDSGARDLPAEAQDVLALTADGTRAVRTDGTTTAVLSLAAGAPDSSVPDIEVPGAPLSLDGDQLVVRHCEDGACRLSGYDLTAPEQALWTVLDGEAPGGEAAAGEDSADDDPAGDGTAGEGSAGGDATATRGPDPAGQDVPARPETAPGLLDAVASTGVLPIVPLRFDAAQGWTQLDPATGFPVGRVLAPADAECRVAATLAPADPQALRDEPAQVLTVCADEEGALVATAYRDGEVLWQSDASPAGEWTVRIQDGRVLATGTETGTDTAGEMIASEAAAAWTAPGGEGTAQASEFTSRLGIDTASMVVTNDAGQLVAYDTVTGANTWTLPLASPDAAVRGVQGAGTVVVLDELVREHPLDPRGAQRLRVIDVATGEVRLEREVAGGIGELRPLPGGRALVTVGEEALLLGG</sequence>
<name>A0A841A8V1_9MICO</name>
<feature type="domain" description="Pyrrolo-quinoline quinone repeat" evidence="3">
    <location>
        <begin position="426"/>
        <end position="588"/>
    </location>
</feature>
<gene>
    <name evidence="4" type="ORF">HNR70_000176</name>
</gene>
<protein>
    <recommendedName>
        <fullName evidence="3">Pyrrolo-quinoline quinone repeat domain-containing protein</fullName>
    </recommendedName>
</protein>
<dbReference type="AlphaFoldDB" id="A0A841A8V1"/>
<feature type="region of interest" description="Disordered" evidence="1">
    <location>
        <begin position="1"/>
        <end position="35"/>
    </location>
</feature>
<dbReference type="InterPro" id="IPR011047">
    <property type="entry name" value="Quinoprotein_ADH-like_sf"/>
</dbReference>
<dbReference type="Proteomes" id="UP000588158">
    <property type="component" value="Unassembled WGS sequence"/>
</dbReference>
<dbReference type="Gene3D" id="2.130.10.10">
    <property type="entry name" value="YVTN repeat-like/Quinoprotein amine dehydrogenase"/>
    <property type="match status" value="1"/>
</dbReference>
<feature type="transmembrane region" description="Helical" evidence="2">
    <location>
        <begin position="49"/>
        <end position="71"/>
    </location>
</feature>
<feature type="region of interest" description="Disordered" evidence="1">
    <location>
        <begin position="298"/>
        <end position="348"/>
    </location>
</feature>
<dbReference type="EMBL" id="JACHLZ010000001">
    <property type="protein sequence ID" value="MBB5830363.1"/>
    <property type="molecule type" value="Genomic_DNA"/>
</dbReference>
<accession>A0A841A8V1</accession>
<organism evidence="4 5">
    <name type="scientific">Brachybacterium aquaticum</name>
    <dbReference type="NCBI Taxonomy" id="1432564"/>
    <lineage>
        <taxon>Bacteria</taxon>
        <taxon>Bacillati</taxon>
        <taxon>Actinomycetota</taxon>
        <taxon>Actinomycetes</taxon>
        <taxon>Micrococcales</taxon>
        <taxon>Dermabacteraceae</taxon>
        <taxon>Brachybacterium</taxon>
    </lineage>
</organism>
<evidence type="ECO:0000256" key="2">
    <source>
        <dbReference type="SAM" id="Phobius"/>
    </source>
</evidence>
<keyword evidence="5" id="KW-1185">Reference proteome</keyword>
<evidence type="ECO:0000259" key="3">
    <source>
        <dbReference type="Pfam" id="PF13360"/>
    </source>
</evidence>
<reference evidence="4 5" key="1">
    <citation type="submission" date="2020-08" db="EMBL/GenBank/DDBJ databases">
        <title>Sequencing the genomes of 1000 actinobacteria strains.</title>
        <authorList>
            <person name="Klenk H.-P."/>
        </authorList>
    </citation>
    <scope>NUCLEOTIDE SEQUENCE [LARGE SCALE GENOMIC DNA]</scope>
    <source>
        <strain evidence="4 5">DSM 28796</strain>
    </source>
</reference>
<comment type="caution">
    <text evidence="4">The sequence shown here is derived from an EMBL/GenBank/DDBJ whole genome shotgun (WGS) entry which is preliminary data.</text>
</comment>
<dbReference type="RefSeq" id="WP_246375114.1">
    <property type="nucleotide sequence ID" value="NZ_JACHLZ010000001.1"/>
</dbReference>
<keyword evidence="2" id="KW-0472">Membrane</keyword>
<dbReference type="InterPro" id="IPR015943">
    <property type="entry name" value="WD40/YVTN_repeat-like_dom_sf"/>
</dbReference>
<evidence type="ECO:0000256" key="1">
    <source>
        <dbReference type="SAM" id="MobiDB-lite"/>
    </source>
</evidence>
<feature type="transmembrane region" description="Helical" evidence="2">
    <location>
        <begin position="136"/>
        <end position="156"/>
    </location>
</feature>
<feature type="compositionally biased region" description="Low complexity" evidence="1">
    <location>
        <begin position="298"/>
        <end position="307"/>
    </location>
</feature>
<evidence type="ECO:0000313" key="5">
    <source>
        <dbReference type="Proteomes" id="UP000588158"/>
    </source>
</evidence>
<dbReference type="InterPro" id="IPR002372">
    <property type="entry name" value="PQQ_rpt_dom"/>
</dbReference>
<dbReference type="SUPFAM" id="SSF50998">
    <property type="entry name" value="Quinoprotein alcohol dehydrogenase-like"/>
    <property type="match status" value="1"/>
</dbReference>
<keyword evidence="2" id="KW-0812">Transmembrane</keyword>
<feature type="transmembrane region" description="Helical" evidence="2">
    <location>
        <begin position="77"/>
        <end position="97"/>
    </location>
</feature>
<dbReference type="Pfam" id="PF13360">
    <property type="entry name" value="PQQ_2"/>
    <property type="match status" value="1"/>
</dbReference>
<keyword evidence="2" id="KW-1133">Transmembrane helix</keyword>
<evidence type="ECO:0000313" key="4">
    <source>
        <dbReference type="EMBL" id="MBB5830363.1"/>
    </source>
</evidence>